<dbReference type="STRING" id="1891926.Fuma_03600"/>
<evidence type="ECO:0000313" key="2">
    <source>
        <dbReference type="EMBL" id="APZ93982.1"/>
    </source>
</evidence>
<dbReference type="Proteomes" id="UP000187735">
    <property type="component" value="Chromosome"/>
</dbReference>
<dbReference type="EMBL" id="CP017641">
    <property type="protein sequence ID" value="APZ93982.1"/>
    <property type="molecule type" value="Genomic_DNA"/>
</dbReference>
<dbReference type="AlphaFoldDB" id="A0A1P8WIT4"/>
<dbReference type="KEGG" id="fmr:Fuma_03600"/>
<evidence type="ECO:0000313" key="3">
    <source>
        <dbReference type="Proteomes" id="UP000187735"/>
    </source>
</evidence>
<keyword evidence="3" id="KW-1185">Reference proteome</keyword>
<protein>
    <submittedName>
        <fullName evidence="2">Uncharacterized protein</fullName>
    </submittedName>
</protein>
<accession>A0A1P8WIT4</accession>
<proteinExistence type="predicted"/>
<gene>
    <name evidence="2" type="ORF">Fuma_03600</name>
</gene>
<sequence>MAIGWPSFKRRPFPANQAHLQQNSTSWGGTVKVHRFVTVVLKSIPSEFLKRTEPDSVLLLRFGKSEHNVPDVRVRPLRQEPPNRFGLGQLRRLLMAISVTGTIASGRVDR</sequence>
<organism evidence="2 3">
    <name type="scientific">Fuerstiella marisgermanici</name>
    <dbReference type="NCBI Taxonomy" id="1891926"/>
    <lineage>
        <taxon>Bacteria</taxon>
        <taxon>Pseudomonadati</taxon>
        <taxon>Planctomycetota</taxon>
        <taxon>Planctomycetia</taxon>
        <taxon>Planctomycetales</taxon>
        <taxon>Planctomycetaceae</taxon>
        <taxon>Fuerstiella</taxon>
    </lineage>
</organism>
<feature type="region of interest" description="Disordered" evidence="1">
    <location>
        <begin position="1"/>
        <end position="21"/>
    </location>
</feature>
<reference evidence="2 3" key="1">
    <citation type="journal article" date="2016" name="Front. Microbiol.">
        <title>Fuerstia marisgermanicae gen. nov., sp. nov., an Unusual Member of the Phylum Planctomycetes from the German Wadden Sea.</title>
        <authorList>
            <person name="Kohn T."/>
            <person name="Heuer A."/>
            <person name="Jogler M."/>
            <person name="Vollmers J."/>
            <person name="Boedeker C."/>
            <person name="Bunk B."/>
            <person name="Rast P."/>
            <person name="Borchert D."/>
            <person name="Glockner I."/>
            <person name="Freese H.M."/>
            <person name="Klenk H.P."/>
            <person name="Overmann J."/>
            <person name="Kaster A.K."/>
            <person name="Rohde M."/>
            <person name="Wiegand S."/>
            <person name="Jogler C."/>
        </authorList>
    </citation>
    <scope>NUCLEOTIDE SEQUENCE [LARGE SCALE GENOMIC DNA]</scope>
    <source>
        <strain evidence="2 3">NH11</strain>
    </source>
</reference>
<name>A0A1P8WIT4_9PLAN</name>
<evidence type="ECO:0000256" key="1">
    <source>
        <dbReference type="SAM" id="MobiDB-lite"/>
    </source>
</evidence>